<keyword evidence="4 7" id="KW-0472">Membrane</keyword>
<feature type="site" description="Important for catalytic activity" evidence="7">
    <location>
        <position position="218"/>
    </location>
</feature>
<dbReference type="NCBIfam" id="TIGR00247">
    <property type="entry name" value="endolytic transglycosylase MltG"/>
    <property type="match status" value="1"/>
</dbReference>
<dbReference type="PANTHER" id="PTHR30518">
    <property type="entry name" value="ENDOLYTIC MUREIN TRANSGLYCOSYLASE"/>
    <property type="match status" value="1"/>
</dbReference>
<keyword evidence="9" id="KW-1185">Reference proteome</keyword>
<dbReference type="EMBL" id="PJZH01000001">
    <property type="protein sequence ID" value="PLR40403.1"/>
    <property type="molecule type" value="Genomic_DNA"/>
</dbReference>
<dbReference type="RefSeq" id="WP_101821750.1">
    <property type="nucleotide sequence ID" value="NZ_PJZH01000001.1"/>
</dbReference>
<keyword evidence="2 7" id="KW-0812">Transmembrane</keyword>
<comment type="catalytic activity">
    <reaction evidence="7">
        <text>a peptidoglycan chain = a peptidoglycan chain with N-acetyl-1,6-anhydromuramyl-[peptide] at the reducing end + a peptidoglycan chain with N-acetylglucosamine at the non-reducing end.</text>
        <dbReference type="EC" id="4.2.2.29"/>
    </reaction>
</comment>
<evidence type="ECO:0000256" key="3">
    <source>
        <dbReference type="ARBA" id="ARBA00022989"/>
    </source>
</evidence>
<evidence type="ECO:0000256" key="4">
    <source>
        <dbReference type="ARBA" id="ARBA00023136"/>
    </source>
</evidence>
<evidence type="ECO:0000256" key="2">
    <source>
        <dbReference type="ARBA" id="ARBA00022692"/>
    </source>
</evidence>
<name>A0A2N5ECY9_9GAMM</name>
<dbReference type="GO" id="GO:0009252">
    <property type="term" value="P:peptidoglycan biosynthetic process"/>
    <property type="evidence" value="ECO:0007669"/>
    <property type="project" value="UniProtKB-UniRule"/>
</dbReference>
<comment type="function">
    <text evidence="7">Functions as a peptidoglycan terminase that cleaves nascent peptidoglycan strands endolytically to terminate their elongation.</text>
</comment>
<organism evidence="8 9">
    <name type="scientific">Chimaeribacter coloradensis</name>
    <dbReference type="NCBI Taxonomy" id="2060068"/>
    <lineage>
        <taxon>Bacteria</taxon>
        <taxon>Pseudomonadati</taxon>
        <taxon>Pseudomonadota</taxon>
        <taxon>Gammaproteobacteria</taxon>
        <taxon>Enterobacterales</taxon>
        <taxon>Yersiniaceae</taxon>
        <taxon>Chimaeribacter</taxon>
    </lineage>
</organism>
<dbReference type="PANTHER" id="PTHR30518:SF2">
    <property type="entry name" value="ENDOLYTIC MUREIN TRANSGLYCOSYLASE"/>
    <property type="match status" value="1"/>
</dbReference>
<dbReference type="GO" id="GO:0005886">
    <property type="term" value="C:plasma membrane"/>
    <property type="evidence" value="ECO:0007669"/>
    <property type="project" value="UniProtKB-UniRule"/>
</dbReference>
<keyword evidence="5 7" id="KW-0456">Lyase</keyword>
<evidence type="ECO:0000256" key="5">
    <source>
        <dbReference type="ARBA" id="ARBA00023239"/>
    </source>
</evidence>
<dbReference type="Gene3D" id="3.30.160.60">
    <property type="entry name" value="Classic Zinc Finger"/>
    <property type="match status" value="2"/>
</dbReference>
<comment type="caution">
    <text evidence="8">The sequence shown here is derived from an EMBL/GenBank/DDBJ whole genome shotgun (WGS) entry which is preliminary data.</text>
</comment>
<dbReference type="OrthoDB" id="9814591at2"/>
<dbReference type="FunFam" id="3.30.160.60:FF:000497">
    <property type="entry name" value="Endolytic murein transglycosylase"/>
    <property type="match status" value="1"/>
</dbReference>
<dbReference type="FunFam" id="3.30.160.60:FF:000242">
    <property type="entry name" value="Endolytic murein transglycosylase"/>
    <property type="match status" value="1"/>
</dbReference>
<protein>
    <recommendedName>
        <fullName evidence="7">Endolytic murein transglycosylase</fullName>
        <ecNumber evidence="7">4.2.2.29</ecNumber>
    </recommendedName>
    <alternativeName>
        <fullName evidence="7">Peptidoglycan lytic transglycosylase</fullName>
    </alternativeName>
    <alternativeName>
        <fullName evidence="7">Peptidoglycan polymerization terminase</fullName>
    </alternativeName>
</protein>
<evidence type="ECO:0000313" key="9">
    <source>
        <dbReference type="Proteomes" id="UP000234503"/>
    </source>
</evidence>
<reference evidence="8 9" key="1">
    <citation type="submission" date="2017-12" db="EMBL/GenBank/DDBJ databases">
        <title>Characterization of six clinical isolates of Enterochimera gen. nov., a novel genus of the Yersiniaciae family and the three species Enterochimera arupensis sp. nov., Enterochimera coloradensis sp. nov, and Enterochimera californica sp. nov.</title>
        <authorList>
            <person name="Rossi A."/>
            <person name="Fisher M."/>
        </authorList>
    </citation>
    <scope>NUCLEOTIDE SEQUENCE [LARGE SCALE GENOMIC DNA]</scope>
    <source>
        <strain evidence="9">2016-Iso4</strain>
    </source>
</reference>
<evidence type="ECO:0000256" key="7">
    <source>
        <dbReference type="HAMAP-Rule" id="MF_02065"/>
    </source>
</evidence>
<dbReference type="CDD" id="cd08010">
    <property type="entry name" value="MltG_like"/>
    <property type="match status" value="1"/>
</dbReference>
<evidence type="ECO:0000256" key="6">
    <source>
        <dbReference type="ARBA" id="ARBA00023316"/>
    </source>
</evidence>
<dbReference type="Pfam" id="PF02618">
    <property type="entry name" value="YceG"/>
    <property type="match status" value="1"/>
</dbReference>
<keyword evidence="1 7" id="KW-1003">Cell membrane</keyword>
<evidence type="ECO:0000313" key="8">
    <source>
        <dbReference type="EMBL" id="PLR40403.1"/>
    </source>
</evidence>
<keyword evidence="3 7" id="KW-1133">Transmembrane helix</keyword>
<dbReference type="AlphaFoldDB" id="A0A2N5ECY9"/>
<proteinExistence type="inferred from homology"/>
<dbReference type="EC" id="4.2.2.29" evidence="7"/>
<keyword evidence="7" id="KW-0997">Cell inner membrane</keyword>
<dbReference type="HAMAP" id="MF_02065">
    <property type="entry name" value="MltG"/>
    <property type="match status" value="1"/>
</dbReference>
<dbReference type="Proteomes" id="UP000234503">
    <property type="component" value="Unassembled WGS sequence"/>
</dbReference>
<sequence>MKKKLRVVVLLIAALLAAAVFIYQRAEDFAGQRLAISQETIFTLPASTGRTGLEALLTEQKVLAPSPWFAWLLRIEPSLANVKAGTFRFTPGMTVRDMLALLVSGKEAQFALRLIEGLRLHDWLQVMQAAPYLKHQLTGKDEAAIAAALGMKPGEPVEGRLYPDTYLYTAGMSDLSLLKRAYTRMQKTVEEIWSQRAPNLPYKTPNDLLTMASIIEKETAVSDERDEVASVFINRLRIGMRLQTDPTVIYGMGEAYKGNITRKDLETPTPYNTYVISGLPPTPIAMPSLASMQAAAHPAKTAYLYFVANGTGGHTFSTNLENHNKAVQRYREILKTSAGR</sequence>
<dbReference type="GO" id="GO:0008932">
    <property type="term" value="F:lytic endotransglycosylase activity"/>
    <property type="evidence" value="ECO:0007669"/>
    <property type="project" value="UniProtKB-UniRule"/>
</dbReference>
<dbReference type="InterPro" id="IPR003770">
    <property type="entry name" value="MLTG-like"/>
</dbReference>
<keyword evidence="6 7" id="KW-0961">Cell wall biogenesis/degradation</keyword>
<dbReference type="GO" id="GO:0071555">
    <property type="term" value="P:cell wall organization"/>
    <property type="evidence" value="ECO:0007669"/>
    <property type="project" value="UniProtKB-KW"/>
</dbReference>
<accession>A0A2N5ECY9</accession>
<gene>
    <name evidence="7" type="primary">mltG</name>
    <name evidence="8" type="ORF">CYR32_01285</name>
</gene>
<comment type="similarity">
    <text evidence="7">Belongs to the transglycosylase MltG family.</text>
</comment>
<evidence type="ECO:0000256" key="1">
    <source>
        <dbReference type="ARBA" id="ARBA00022475"/>
    </source>
</evidence>